<organism evidence="2 3">
    <name type="scientific">Acetobacter aceti NBRC 14818</name>
    <dbReference type="NCBI Taxonomy" id="887700"/>
    <lineage>
        <taxon>Bacteria</taxon>
        <taxon>Pseudomonadati</taxon>
        <taxon>Pseudomonadota</taxon>
        <taxon>Alphaproteobacteria</taxon>
        <taxon>Acetobacterales</taxon>
        <taxon>Acetobacteraceae</taxon>
        <taxon>Acetobacter</taxon>
        <taxon>Acetobacter subgen. Acetobacter</taxon>
    </lineage>
</organism>
<dbReference type="EMBL" id="AP023410">
    <property type="protein sequence ID" value="BCK77149.1"/>
    <property type="molecule type" value="Genomic_DNA"/>
</dbReference>
<reference evidence="2 3" key="1">
    <citation type="journal article" date="2011" name="Microbiology">
        <title>Transcriptome response to different carbon sources in Acetobacter aceti.</title>
        <authorList>
            <person name="Sakurai K."/>
            <person name="Arai H."/>
            <person name="Ishii M."/>
            <person name="Igarashi Y."/>
        </authorList>
    </citation>
    <scope>NUCLEOTIDE SEQUENCE [LARGE SCALE GENOMIC DNA]</scope>
    <source>
        <strain evidence="2 3">NBRC 14818</strain>
    </source>
</reference>
<evidence type="ECO:0000256" key="1">
    <source>
        <dbReference type="SAM" id="MobiDB-lite"/>
    </source>
</evidence>
<evidence type="ECO:0000313" key="2">
    <source>
        <dbReference type="EMBL" id="BCK77149.1"/>
    </source>
</evidence>
<name>A0AB33IP67_ACEAC</name>
<dbReference type="RefSeq" id="WP_010668452.1">
    <property type="nucleotide sequence ID" value="NZ_AP023410.1"/>
</dbReference>
<keyword evidence="3" id="KW-1185">Reference proteome</keyword>
<evidence type="ECO:0008006" key="4">
    <source>
        <dbReference type="Google" id="ProtNLM"/>
    </source>
</evidence>
<feature type="region of interest" description="Disordered" evidence="1">
    <location>
        <begin position="46"/>
        <end position="74"/>
    </location>
</feature>
<protein>
    <recommendedName>
        <fullName evidence="4">Histone H1</fullName>
    </recommendedName>
</protein>
<proteinExistence type="predicted"/>
<gene>
    <name evidence="2" type="ORF">EMQ_2755</name>
</gene>
<evidence type="ECO:0000313" key="3">
    <source>
        <dbReference type="Proteomes" id="UP000516424"/>
    </source>
</evidence>
<sequence length="74" mass="8024">MTEKLKRPRDPSQLAKLMIDLATGDDDHIKLTANEVRAAKAGTVGGPARAKSLTPQQRSEIASIAAQARWKKKS</sequence>
<dbReference type="Proteomes" id="UP000516424">
    <property type="component" value="Chromosome"/>
</dbReference>
<dbReference type="AlphaFoldDB" id="A0AB33IP67"/>
<accession>A0AB33IP67</accession>